<dbReference type="InterPro" id="IPR011761">
    <property type="entry name" value="ATP-grasp"/>
</dbReference>
<keyword evidence="6" id="KW-0808">Transferase</keyword>
<evidence type="ECO:0000313" key="8">
    <source>
        <dbReference type="Proteomes" id="UP000669239"/>
    </source>
</evidence>
<evidence type="ECO:0000259" key="5">
    <source>
        <dbReference type="PROSITE" id="PS50975"/>
    </source>
</evidence>
<protein>
    <submittedName>
        <fullName evidence="6">Glycosyltransferase</fullName>
        <ecNumber evidence="6">2.4.-.-</ecNumber>
    </submittedName>
</protein>
<dbReference type="GeneID" id="97203463"/>
<proteinExistence type="predicted"/>
<evidence type="ECO:0000313" key="9">
    <source>
        <dbReference type="Proteomes" id="UP001299608"/>
    </source>
</evidence>
<dbReference type="CDD" id="cd04179">
    <property type="entry name" value="DPM_DPG-synthase_like"/>
    <property type="match status" value="1"/>
</dbReference>
<dbReference type="Gene3D" id="3.40.50.20">
    <property type="match status" value="1"/>
</dbReference>
<dbReference type="InterPro" id="IPR029044">
    <property type="entry name" value="Nucleotide-diphossugar_trans"/>
</dbReference>
<sequence length="658" mass="73026">MAYDLGIVIPVYKSRESVKKLVCQLNQVFLPDIKIRICLVDDSNDGETARYLKENCLRPEVMLVVLDGNYGQQAAILCGLEHIGPCRVYGTIDDDLEQPPHMLKELYGCVMDGCDLAYGIADYGGKRRPAYRRLGSRMRDMLFSYIIGAPWGIKVSSLRAMKAWVVADVMGNGFFYLSAAVLKSAKKKGRNLRAENLPYQPSVRHDGKSGYSIASLLRLYGNIIWYYGLNLGGWGKKREVYGIKEIIQSPKLLVLGGSNCQLHGAQRARAMGVDTVLADYTQNPPGAAICGVHERISTFDVTACIRAAREYKVTGVMTMGTDQPVYTAAVICEELGLPSLLSVEQALSVTNKKHMKQILSRAGIPTARYRIVDGNTKARELSDMKAPFVIKPLDSQGQRGIYKVWEPGQLLGHLEDTLSFSRCEEALAEEFYDSEEVTVSGWIKDRVLYILTVTDRLLYPDQTHIGVCTGHRFPSVHMDMYGEIKDISFRVAEAFGLKDGPFYLQLLIGKEGIKVNELASRIGGAFEDVFIPWISGFDILGAVIDSALGKTVDTGSLEGYRADGSEKCAAVQLLFCNPGKIGFITPLEELLSLPYVMDAGYNYKESQEIPVVNNATARFGHAVICGTKDRIDGYVDDFYRRISVRSVQGEEMVTRFYP</sequence>
<dbReference type="InterPro" id="IPR052032">
    <property type="entry name" value="ATP-dep_AA_Ligase"/>
</dbReference>
<dbReference type="SUPFAM" id="SSF56059">
    <property type="entry name" value="Glutathione synthetase ATP-binding domain-like"/>
    <property type="match status" value="1"/>
</dbReference>
<dbReference type="Proteomes" id="UP000669239">
    <property type="component" value="Unassembled WGS sequence"/>
</dbReference>
<dbReference type="EMBL" id="JAAITT010000010">
    <property type="protein sequence ID" value="NSJ48770.1"/>
    <property type="molecule type" value="Genomic_DNA"/>
</dbReference>
<reference evidence="6" key="3">
    <citation type="submission" date="2022-01" db="EMBL/GenBank/DDBJ databases">
        <title>Collection of gut derived symbiotic bacterial strains cultured from healthy donors.</title>
        <authorList>
            <person name="Lin H."/>
            <person name="Kohout C."/>
            <person name="Waligurski E."/>
            <person name="Pamer E.G."/>
        </authorList>
    </citation>
    <scope>NUCLEOTIDE SEQUENCE</scope>
    <source>
        <strain evidence="6">DFI.6.55</strain>
    </source>
</reference>
<dbReference type="RefSeq" id="WP_117561747.1">
    <property type="nucleotide sequence ID" value="NZ_BAABZL010000001.1"/>
</dbReference>
<reference evidence="7 8" key="1">
    <citation type="journal article" date="2020" name="Cell Host Microbe">
        <title>Functional and Genomic Variation between Human-Derived Isolates of Lachnospiraceae Reveals Inter- and Intra-Species Diversity.</title>
        <authorList>
            <person name="Sorbara M.T."/>
            <person name="Littmann E.R."/>
            <person name="Fontana E."/>
            <person name="Moody T.U."/>
            <person name="Kohout C.E."/>
            <person name="Gjonbalaj M."/>
            <person name="Eaton V."/>
            <person name="Seok R."/>
            <person name="Leiner I.M."/>
            <person name="Pamer E.G."/>
        </authorList>
    </citation>
    <scope>NUCLEOTIDE SEQUENCE [LARGE SCALE GENOMIC DNA]</scope>
    <source>
        <strain evidence="7 8">MSK.1.17</strain>
    </source>
</reference>
<dbReference type="Pfam" id="PF00535">
    <property type="entry name" value="Glycos_transf_2"/>
    <property type="match status" value="1"/>
</dbReference>
<dbReference type="Proteomes" id="UP001299608">
    <property type="component" value="Unassembled WGS sequence"/>
</dbReference>
<dbReference type="PROSITE" id="PS50975">
    <property type="entry name" value="ATP_GRASP"/>
    <property type="match status" value="1"/>
</dbReference>
<evidence type="ECO:0000256" key="3">
    <source>
        <dbReference type="ARBA" id="ARBA00022840"/>
    </source>
</evidence>
<dbReference type="AlphaFoldDB" id="A0AAW5C6P8"/>
<reference evidence="7" key="2">
    <citation type="submission" date="2020-02" db="EMBL/GenBank/DDBJ databases">
        <authorList>
            <person name="Littmann E."/>
            <person name="Sorbara M."/>
        </authorList>
    </citation>
    <scope>NUCLEOTIDE SEQUENCE</scope>
    <source>
        <strain evidence="7">MSK.1.17</strain>
    </source>
</reference>
<organism evidence="6 9">
    <name type="scientific">Enterocloster aldenensis</name>
    <dbReference type="NCBI Taxonomy" id="358742"/>
    <lineage>
        <taxon>Bacteria</taxon>
        <taxon>Bacillati</taxon>
        <taxon>Bacillota</taxon>
        <taxon>Clostridia</taxon>
        <taxon>Lachnospirales</taxon>
        <taxon>Lachnospiraceae</taxon>
        <taxon>Enterocloster</taxon>
    </lineage>
</organism>
<keyword evidence="3 4" id="KW-0067">ATP-binding</keyword>
<dbReference type="EC" id="2.4.-.-" evidence="6"/>
<dbReference type="SUPFAM" id="SSF53448">
    <property type="entry name" value="Nucleotide-diphospho-sugar transferases"/>
    <property type="match status" value="1"/>
</dbReference>
<gene>
    <name evidence="7" type="ORF">G5B36_08665</name>
    <name evidence="6" type="ORF">L0N08_27725</name>
</gene>
<evidence type="ECO:0000313" key="6">
    <source>
        <dbReference type="EMBL" id="MCG4749202.1"/>
    </source>
</evidence>
<comment type="caution">
    <text evidence="6">The sequence shown here is derived from an EMBL/GenBank/DDBJ whole genome shotgun (WGS) entry which is preliminary data.</text>
</comment>
<accession>A0AAW5C6P8</accession>
<evidence type="ECO:0000256" key="1">
    <source>
        <dbReference type="ARBA" id="ARBA00022598"/>
    </source>
</evidence>
<evidence type="ECO:0000313" key="7">
    <source>
        <dbReference type="EMBL" id="NSJ48770.1"/>
    </source>
</evidence>
<dbReference type="PANTHER" id="PTHR43585:SF2">
    <property type="entry name" value="ATP-GRASP ENZYME FSQD"/>
    <property type="match status" value="1"/>
</dbReference>
<dbReference type="PANTHER" id="PTHR43585">
    <property type="entry name" value="FUMIPYRROLE BIOSYNTHESIS PROTEIN C"/>
    <property type="match status" value="1"/>
</dbReference>
<evidence type="ECO:0000256" key="2">
    <source>
        <dbReference type="ARBA" id="ARBA00022741"/>
    </source>
</evidence>
<dbReference type="InterPro" id="IPR001173">
    <property type="entry name" value="Glyco_trans_2-like"/>
</dbReference>
<dbReference type="GO" id="GO:0016874">
    <property type="term" value="F:ligase activity"/>
    <property type="evidence" value="ECO:0007669"/>
    <property type="project" value="UniProtKB-KW"/>
</dbReference>
<keyword evidence="1" id="KW-0436">Ligase</keyword>
<dbReference type="GO" id="GO:0046872">
    <property type="term" value="F:metal ion binding"/>
    <property type="evidence" value="ECO:0007669"/>
    <property type="project" value="InterPro"/>
</dbReference>
<dbReference type="GO" id="GO:0016757">
    <property type="term" value="F:glycosyltransferase activity"/>
    <property type="evidence" value="ECO:0007669"/>
    <property type="project" value="UniProtKB-KW"/>
</dbReference>
<dbReference type="EMBL" id="JAKNGE010000055">
    <property type="protein sequence ID" value="MCG4749202.1"/>
    <property type="molecule type" value="Genomic_DNA"/>
</dbReference>
<evidence type="ECO:0000256" key="4">
    <source>
        <dbReference type="PROSITE-ProRule" id="PRU00409"/>
    </source>
</evidence>
<dbReference type="GO" id="GO:0005524">
    <property type="term" value="F:ATP binding"/>
    <property type="evidence" value="ECO:0007669"/>
    <property type="project" value="UniProtKB-UniRule"/>
</dbReference>
<dbReference type="Gene3D" id="3.90.550.10">
    <property type="entry name" value="Spore Coat Polysaccharide Biosynthesis Protein SpsA, Chain A"/>
    <property type="match status" value="1"/>
</dbReference>
<keyword evidence="2 4" id="KW-0547">Nucleotide-binding</keyword>
<keyword evidence="8" id="KW-1185">Reference proteome</keyword>
<dbReference type="Gene3D" id="3.30.470.20">
    <property type="entry name" value="ATP-grasp fold, B domain"/>
    <property type="match status" value="1"/>
</dbReference>
<name>A0AAW5C6P8_9FIRM</name>
<keyword evidence="6" id="KW-0328">Glycosyltransferase</keyword>
<feature type="domain" description="ATP-grasp" evidence="5">
    <location>
        <begin position="356"/>
        <end position="548"/>
    </location>
</feature>